<keyword evidence="3" id="KW-1185">Reference proteome</keyword>
<dbReference type="OrthoDB" id="18585at2759"/>
<dbReference type="GeneID" id="112552893"/>
<keyword evidence="2" id="KW-0812">Transmembrane</keyword>
<protein>
    <submittedName>
        <fullName evidence="4">Uncharacterized protein LOC112552893</fullName>
    </submittedName>
</protein>
<feature type="region of interest" description="Disordered" evidence="1">
    <location>
        <begin position="83"/>
        <end position="105"/>
    </location>
</feature>
<proteinExistence type="predicted"/>
<dbReference type="Proteomes" id="UP000504615">
    <property type="component" value="Unplaced"/>
</dbReference>
<gene>
    <name evidence="4" type="primary">LOC112552893</name>
</gene>
<sequence length="105" mass="11122">MTQNGWNVVRNVVRTSDTDILSLLQCVDELPPEMRSLLKLAVELPPVAHAAVSGALAAIGAIVLLGALMCLARAAKRQEKLHLSNPLPANATSTKNGQLNPAFSK</sequence>
<evidence type="ECO:0000313" key="4">
    <source>
        <dbReference type="RefSeq" id="XP_025075064.1"/>
    </source>
</evidence>
<feature type="transmembrane region" description="Helical" evidence="2">
    <location>
        <begin position="47"/>
        <end position="72"/>
    </location>
</feature>
<dbReference type="AlphaFoldDB" id="A0A8N1S851"/>
<reference evidence="4" key="1">
    <citation type="submission" date="2025-08" db="UniProtKB">
        <authorList>
            <consortium name="RefSeq"/>
        </authorList>
    </citation>
    <scope>IDENTIFICATION</scope>
</reference>
<organism evidence="3 4">
    <name type="scientific">Pogonomyrmex barbatus</name>
    <name type="common">red harvester ant</name>
    <dbReference type="NCBI Taxonomy" id="144034"/>
    <lineage>
        <taxon>Eukaryota</taxon>
        <taxon>Metazoa</taxon>
        <taxon>Ecdysozoa</taxon>
        <taxon>Arthropoda</taxon>
        <taxon>Hexapoda</taxon>
        <taxon>Insecta</taxon>
        <taxon>Pterygota</taxon>
        <taxon>Neoptera</taxon>
        <taxon>Endopterygota</taxon>
        <taxon>Hymenoptera</taxon>
        <taxon>Apocrita</taxon>
        <taxon>Aculeata</taxon>
        <taxon>Formicoidea</taxon>
        <taxon>Formicidae</taxon>
        <taxon>Myrmicinae</taxon>
        <taxon>Pogonomyrmex</taxon>
    </lineage>
</organism>
<dbReference type="RefSeq" id="XP_025075064.1">
    <property type="nucleotide sequence ID" value="XM_025219279.1"/>
</dbReference>
<evidence type="ECO:0000256" key="1">
    <source>
        <dbReference type="SAM" id="MobiDB-lite"/>
    </source>
</evidence>
<evidence type="ECO:0000256" key="2">
    <source>
        <dbReference type="SAM" id="Phobius"/>
    </source>
</evidence>
<keyword evidence="2" id="KW-1133">Transmembrane helix</keyword>
<accession>A0A8N1S851</accession>
<feature type="compositionally biased region" description="Polar residues" evidence="1">
    <location>
        <begin position="90"/>
        <end position="105"/>
    </location>
</feature>
<keyword evidence="2" id="KW-0472">Membrane</keyword>
<name>A0A8N1S851_9HYME</name>
<evidence type="ECO:0000313" key="3">
    <source>
        <dbReference type="Proteomes" id="UP000504615"/>
    </source>
</evidence>